<dbReference type="RefSeq" id="WP_188855027.1">
    <property type="nucleotide sequence ID" value="NZ_BMJJ01000016.1"/>
</dbReference>
<feature type="domain" description="N-acetyltransferase" evidence="1">
    <location>
        <begin position="5"/>
        <end position="87"/>
    </location>
</feature>
<evidence type="ECO:0000313" key="2">
    <source>
        <dbReference type="EMBL" id="GGD40109.1"/>
    </source>
</evidence>
<comment type="caution">
    <text evidence="2">The sequence shown here is derived from an EMBL/GenBank/DDBJ whole genome shotgun (WGS) entry which is preliminary data.</text>
</comment>
<reference evidence="2" key="2">
    <citation type="submission" date="2020-09" db="EMBL/GenBank/DDBJ databases">
        <authorList>
            <person name="Sun Q."/>
            <person name="Zhou Y."/>
        </authorList>
    </citation>
    <scope>NUCLEOTIDE SEQUENCE</scope>
    <source>
        <strain evidence="2">CGMCC 1.15493</strain>
    </source>
</reference>
<dbReference type="Pfam" id="PF14542">
    <property type="entry name" value="Acetyltransf_CG"/>
    <property type="match status" value="1"/>
</dbReference>
<reference evidence="2" key="1">
    <citation type="journal article" date="2014" name="Int. J. Syst. Evol. Microbiol.">
        <title>Complete genome sequence of Corynebacterium casei LMG S-19264T (=DSM 44701T), isolated from a smear-ripened cheese.</title>
        <authorList>
            <consortium name="US DOE Joint Genome Institute (JGI-PGF)"/>
            <person name="Walter F."/>
            <person name="Albersmeier A."/>
            <person name="Kalinowski J."/>
            <person name="Ruckert C."/>
        </authorList>
    </citation>
    <scope>NUCLEOTIDE SEQUENCE</scope>
    <source>
        <strain evidence="2">CGMCC 1.15493</strain>
    </source>
</reference>
<dbReference type="InterPro" id="IPR031165">
    <property type="entry name" value="GNAT_YJDJ"/>
</dbReference>
<dbReference type="Gene3D" id="3.40.630.30">
    <property type="match status" value="1"/>
</dbReference>
<dbReference type="InterPro" id="IPR016181">
    <property type="entry name" value="Acyl_CoA_acyltransferase"/>
</dbReference>
<protein>
    <recommendedName>
        <fullName evidence="1">N-acetyltransferase domain-containing protein</fullName>
    </recommendedName>
</protein>
<dbReference type="PROSITE" id="PS51729">
    <property type="entry name" value="GNAT_YJDJ"/>
    <property type="match status" value="1"/>
</dbReference>
<evidence type="ECO:0000313" key="3">
    <source>
        <dbReference type="Proteomes" id="UP000613160"/>
    </source>
</evidence>
<dbReference type="EMBL" id="BMJJ01000016">
    <property type="protein sequence ID" value="GGD40109.1"/>
    <property type="molecule type" value="Genomic_DNA"/>
</dbReference>
<name>A0A917DIC1_9HYPH</name>
<keyword evidence="3" id="KW-1185">Reference proteome</keyword>
<dbReference type="SUPFAM" id="SSF55729">
    <property type="entry name" value="Acyl-CoA N-acyltransferases (Nat)"/>
    <property type="match status" value="1"/>
</dbReference>
<proteinExistence type="predicted"/>
<accession>A0A917DIC1</accession>
<sequence length="87" mass="9335">MSGVEENLAESRFELAIDGSPEIAAAYYRMRGDRIVLTHTIVLERFSGQGIGSQLARGVFDEVRASNARHPEYGDGVAAEATPGEPA</sequence>
<gene>
    <name evidence="2" type="ORF">GCM10011335_48490</name>
</gene>
<dbReference type="AlphaFoldDB" id="A0A917DIC1"/>
<dbReference type="Proteomes" id="UP000613160">
    <property type="component" value="Unassembled WGS sequence"/>
</dbReference>
<evidence type="ECO:0000259" key="1">
    <source>
        <dbReference type="PROSITE" id="PS51729"/>
    </source>
</evidence>
<organism evidence="2 3">
    <name type="scientific">Aureimonas glaciei</name>
    <dbReference type="NCBI Taxonomy" id="1776957"/>
    <lineage>
        <taxon>Bacteria</taxon>
        <taxon>Pseudomonadati</taxon>
        <taxon>Pseudomonadota</taxon>
        <taxon>Alphaproteobacteria</taxon>
        <taxon>Hyphomicrobiales</taxon>
        <taxon>Aurantimonadaceae</taxon>
        <taxon>Aureimonas</taxon>
    </lineage>
</organism>